<feature type="region of interest" description="Disordered" evidence="1">
    <location>
        <begin position="251"/>
        <end position="434"/>
    </location>
</feature>
<dbReference type="InterPro" id="IPR008984">
    <property type="entry name" value="SMAD_FHA_dom_sf"/>
</dbReference>
<dbReference type="GO" id="GO:0003906">
    <property type="term" value="F:DNA-(apurinic or apyrimidinic site) endonuclease activity"/>
    <property type="evidence" value="ECO:0007669"/>
    <property type="project" value="InterPro"/>
</dbReference>
<feature type="compositionally biased region" description="Acidic residues" evidence="1">
    <location>
        <begin position="342"/>
        <end position="352"/>
    </location>
</feature>
<evidence type="ECO:0000313" key="6">
    <source>
        <dbReference type="Proteomes" id="UP000663828"/>
    </source>
</evidence>
<dbReference type="InterPro" id="IPR019406">
    <property type="entry name" value="APLF_PBZ"/>
</dbReference>
<dbReference type="InterPro" id="IPR000253">
    <property type="entry name" value="FHA_dom"/>
</dbReference>
<dbReference type="AlphaFoldDB" id="A0A814RCA5"/>
<feature type="region of interest" description="Disordered" evidence="1">
    <location>
        <begin position="107"/>
        <end position="236"/>
    </location>
</feature>
<protein>
    <recommendedName>
        <fullName evidence="8">Aprataxin and PNK-like factor</fullName>
    </recommendedName>
</protein>
<dbReference type="GO" id="GO:0008408">
    <property type="term" value="F:3'-5' exonuclease activity"/>
    <property type="evidence" value="ECO:0007669"/>
    <property type="project" value="InterPro"/>
</dbReference>
<sequence>MSTIELIPLEKGNRLLLDGTSVTTIGRTPNIGCLDKKISRNHAELYVKSDGTLWIKPIHHNPTFYRTKSNQLITLTKDQEFELNDNDEIGLLPNEYFYRISIKSNEQEQVNEPSVTPKSPAQEKEPSPPKSNPKEKSPVKDPSVEPEGGIILHTTRALPAWMTNGTTPERKNARGSGKNTKTPTSTATTPSPSKYRTYIGRKKAEGVVYDDDDEDNDEKPSDNTPSSQTAAVATKLGKRERCPYGKFCYRKNPAHRKEAIHPGDPDWNNKENDTDETKPECPYGSDCYRKNPDHFNEYSHTKKRSSVTNSNQRAPKRKAKDDDDDEDDDDGLPNEYDYNDSFIDDEDLEDSALVDRAGDSQGAPDKEWKPHRKARHSDRDDEDVSTDESEIDLLKEEAAEFVQGTPIHNPRPAKKKARVHMPNDNDDDDDDDSD</sequence>
<feature type="compositionally biased region" description="Acidic residues" evidence="1">
    <location>
        <begin position="208"/>
        <end position="217"/>
    </location>
</feature>
<feature type="domain" description="PBZ-type" evidence="3">
    <location>
        <begin position="278"/>
        <end position="303"/>
    </location>
</feature>
<dbReference type="EMBL" id="CAJNOJ010000110">
    <property type="protein sequence ID" value="CAF1131926.1"/>
    <property type="molecule type" value="Genomic_DNA"/>
</dbReference>
<dbReference type="InterPro" id="IPR039253">
    <property type="entry name" value="APLF"/>
</dbReference>
<dbReference type="Pfam" id="PF00498">
    <property type="entry name" value="FHA"/>
    <property type="match status" value="1"/>
</dbReference>
<feature type="domain" description="PBZ-type" evidence="3">
    <location>
        <begin position="239"/>
        <end position="264"/>
    </location>
</feature>
<organism evidence="4 7">
    <name type="scientific">Adineta ricciae</name>
    <name type="common">Rotifer</name>
    <dbReference type="NCBI Taxonomy" id="249248"/>
    <lineage>
        <taxon>Eukaryota</taxon>
        <taxon>Metazoa</taxon>
        <taxon>Spiralia</taxon>
        <taxon>Gnathifera</taxon>
        <taxon>Rotifera</taxon>
        <taxon>Eurotatoria</taxon>
        <taxon>Bdelloidea</taxon>
        <taxon>Adinetida</taxon>
        <taxon>Adinetidae</taxon>
        <taxon>Adineta</taxon>
    </lineage>
</organism>
<dbReference type="EMBL" id="CAJNOR010005369">
    <property type="protein sequence ID" value="CAF1559256.1"/>
    <property type="molecule type" value="Genomic_DNA"/>
</dbReference>
<gene>
    <name evidence="4" type="ORF">EDS130_LOCUS21625</name>
    <name evidence="5" type="ORF">XAT740_LOCUS43494</name>
</gene>
<feature type="compositionally biased region" description="Basic and acidic residues" evidence="1">
    <location>
        <begin position="287"/>
        <end position="300"/>
    </location>
</feature>
<comment type="caution">
    <text evidence="4">The sequence shown here is derived from an EMBL/GenBank/DDBJ whole genome shotgun (WGS) entry which is preliminary data.</text>
</comment>
<evidence type="ECO:0000259" key="2">
    <source>
        <dbReference type="Pfam" id="PF00498"/>
    </source>
</evidence>
<dbReference type="Pfam" id="PF10283">
    <property type="entry name" value="zf-CCHH"/>
    <property type="match status" value="2"/>
</dbReference>
<dbReference type="SUPFAM" id="SSF49879">
    <property type="entry name" value="SMAD/FHA domain"/>
    <property type="match status" value="1"/>
</dbReference>
<reference evidence="4" key="1">
    <citation type="submission" date="2021-02" db="EMBL/GenBank/DDBJ databases">
        <authorList>
            <person name="Nowell W R."/>
        </authorList>
    </citation>
    <scope>NUCLEOTIDE SEQUENCE</scope>
</reference>
<feature type="compositionally biased region" description="Acidic residues" evidence="1">
    <location>
        <begin position="322"/>
        <end position="332"/>
    </location>
</feature>
<feature type="compositionally biased region" description="Polar residues" evidence="1">
    <location>
        <begin position="222"/>
        <end position="231"/>
    </location>
</feature>
<feature type="compositionally biased region" description="Acidic residues" evidence="1">
    <location>
        <begin position="424"/>
        <end position="434"/>
    </location>
</feature>
<accession>A0A814RCA5</accession>
<feature type="compositionally biased region" description="Basic and acidic residues" evidence="1">
    <location>
        <begin position="255"/>
        <end position="279"/>
    </location>
</feature>
<dbReference type="PANTHER" id="PTHR21315">
    <property type="entry name" value="APRATAXIN AND PNK-LIKE FACTOR-RELATED"/>
    <property type="match status" value="1"/>
</dbReference>
<feature type="compositionally biased region" description="Acidic residues" evidence="1">
    <location>
        <begin position="380"/>
        <end position="391"/>
    </location>
</feature>
<feature type="compositionally biased region" description="Low complexity" evidence="1">
    <location>
        <begin position="178"/>
        <end position="194"/>
    </location>
</feature>
<evidence type="ECO:0008006" key="8">
    <source>
        <dbReference type="Google" id="ProtNLM"/>
    </source>
</evidence>
<evidence type="ECO:0000259" key="3">
    <source>
        <dbReference type="Pfam" id="PF10283"/>
    </source>
</evidence>
<evidence type="ECO:0000313" key="4">
    <source>
        <dbReference type="EMBL" id="CAF1131926.1"/>
    </source>
</evidence>
<feature type="compositionally biased region" description="Polar residues" evidence="1">
    <location>
        <begin position="107"/>
        <end position="119"/>
    </location>
</feature>
<dbReference type="Proteomes" id="UP000663852">
    <property type="component" value="Unassembled WGS sequence"/>
</dbReference>
<dbReference type="Gene3D" id="2.60.200.20">
    <property type="match status" value="1"/>
</dbReference>
<dbReference type="PANTHER" id="PTHR21315:SF2">
    <property type="entry name" value="APRATAXIN AND PNK-LIKE FACTOR"/>
    <property type="match status" value="1"/>
</dbReference>
<dbReference type="GO" id="GO:0035861">
    <property type="term" value="C:site of double-strand break"/>
    <property type="evidence" value="ECO:0007669"/>
    <property type="project" value="TreeGrafter"/>
</dbReference>
<evidence type="ECO:0000313" key="5">
    <source>
        <dbReference type="EMBL" id="CAF1559256.1"/>
    </source>
</evidence>
<feature type="domain" description="FHA" evidence="2">
    <location>
        <begin position="23"/>
        <end position="90"/>
    </location>
</feature>
<keyword evidence="6" id="KW-1185">Reference proteome</keyword>
<dbReference type="Proteomes" id="UP000663828">
    <property type="component" value="Unassembled WGS sequence"/>
</dbReference>
<dbReference type="OrthoDB" id="10256774at2759"/>
<proteinExistence type="predicted"/>
<feature type="compositionally biased region" description="Basic and acidic residues" evidence="1">
    <location>
        <begin position="121"/>
        <end position="143"/>
    </location>
</feature>
<name>A0A814RCA5_ADIRI</name>
<evidence type="ECO:0000313" key="7">
    <source>
        <dbReference type="Proteomes" id="UP000663852"/>
    </source>
</evidence>
<evidence type="ECO:0000256" key="1">
    <source>
        <dbReference type="SAM" id="MobiDB-lite"/>
    </source>
</evidence>
<dbReference type="GO" id="GO:0006302">
    <property type="term" value="P:double-strand break repair"/>
    <property type="evidence" value="ECO:0007669"/>
    <property type="project" value="InterPro"/>
</dbReference>
<dbReference type="GO" id="GO:0005634">
    <property type="term" value="C:nucleus"/>
    <property type="evidence" value="ECO:0007669"/>
    <property type="project" value="TreeGrafter"/>
</dbReference>